<keyword evidence="3 7" id="KW-0489">Methyltransferase</keyword>
<dbReference type="Gene3D" id="1.25.40.10">
    <property type="entry name" value="Tetratricopeptide repeat domain"/>
    <property type="match status" value="1"/>
</dbReference>
<keyword evidence="8" id="KW-1185">Reference proteome</keyword>
<dbReference type="SUPFAM" id="SSF53335">
    <property type="entry name" value="S-adenosyl-L-methionine-dependent methyltransferases"/>
    <property type="match status" value="1"/>
</dbReference>
<dbReference type="SMART" id="SM00138">
    <property type="entry name" value="MeTrc"/>
    <property type="match status" value="1"/>
</dbReference>
<dbReference type="Proteomes" id="UP001064632">
    <property type="component" value="Chromosome"/>
</dbReference>
<dbReference type="GO" id="GO:0008168">
    <property type="term" value="F:methyltransferase activity"/>
    <property type="evidence" value="ECO:0007669"/>
    <property type="project" value="UniProtKB-KW"/>
</dbReference>
<reference evidence="7" key="1">
    <citation type="submission" date="2022-09" db="EMBL/GenBank/DDBJ databases">
        <title>Tahibacter sp. nov., isolated from a fresh water.</title>
        <authorList>
            <person name="Baek J.H."/>
            <person name="Lee J.K."/>
            <person name="Kim J.M."/>
            <person name="Jeon C.O."/>
        </authorList>
    </citation>
    <scope>NUCLEOTIDE SEQUENCE</scope>
    <source>
        <strain evidence="7">W38</strain>
    </source>
</reference>
<dbReference type="PRINTS" id="PR00996">
    <property type="entry name" value="CHERMTFRASE"/>
</dbReference>
<evidence type="ECO:0000313" key="8">
    <source>
        <dbReference type="Proteomes" id="UP001064632"/>
    </source>
</evidence>
<name>A0ABY6BAG0_9GAMM</name>
<dbReference type="InterPro" id="IPR011990">
    <property type="entry name" value="TPR-like_helical_dom_sf"/>
</dbReference>
<dbReference type="RefSeq" id="WP_261693637.1">
    <property type="nucleotide sequence ID" value="NZ_CP104694.1"/>
</dbReference>
<evidence type="ECO:0000256" key="2">
    <source>
        <dbReference type="ARBA" id="ARBA00012534"/>
    </source>
</evidence>
<dbReference type="InterPro" id="IPR050903">
    <property type="entry name" value="Bact_Chemotaxis_MeTrfase"/>
</dbReference>
<evidence type="ECO:0000259" key="6">
    <source>
        <dbReference type="PROSITE" id="PS50123"/>
    </source>
</evidence>
<evidence type="ECO:0000256" key="1">
    <source>
        <dbReference type="ARBA" id="ARBA00001541"/>
    </source>
</evidence>
<dbReference type="Pfam" id="PF01739">
    <property type="entry name" value="CheR"/>
    <property type="match status" value="1"/>
</dbReference>
<dbReference type="EMBL" id="CP104694">
    <property type="protein sequence ID" value="UXI66654.1"/>
    <property type="molecule type" value="Genomic_DNA"/>
</dbReference>
<dbReference type="GO" id="GO:0032259">
    <property type="term" value="P:methylation"/>
    <property type="evidence" value="ECO:0007669"/>
    <property type="project" value="UniProtKB-KW"/>
</dbReference>
<dbReference type="PANTHER" id="PTHR24422">
    <property type="entry name" value="CHEMOTAXIS PROTEIN METHYLTRANSFERASE"/>
    <property type="match status" value="1"/>
</dbReference>
<accession>A0ABY6BAG0</accession>
<dbReference type="Gene3D" id="1.10.155.10">
    <property type="entry name" value="Chemotaxis receptor methyltransferase CheR, N-terminal domain"/>
    <property type="match status" value="1"/>
</dbReference>
<keyword evidence="5" id="KW-0949">S-adenosyl-L-methionine</keyword>
<keyword evidence="4" id="KW-0808">Transferase</keyword>
<dbReference type="InterPro" id="IPR029063">
    <property type="entry name" value="SAM-dependent_MTases_sf"/>
</dbReference>
<organism evidence="7 8">
    <name type="scientific">Tahibacter amnicola</name>
    <dbReference type="NCBI Taxonomy" id="2976241"/>
    <lineage>
        <taxon>Bacteria</taxon>
        <taxon>Pseudomonadati</taxon>
        <taxon>Pseudomonadota</taxon>
        <taxon>Gammaproteobacteria</taxon>
        <taxon>Lysobacterales</taxon>
        <taxon>Rhodanobacteraceae</taxon>
        <taxon>Tahibacter</taxon>
    </lineage>
</organism>
<dbReference type="InterPro" id="IPR036804">
    <property type="entry name" value="CheR_N_sf"/>
</dbReference>
<evidence type="ECO:0000256" key="5">
    <source>
        <dbReference type="ARBA" id="ARBA00022691"/>
    </source>
</evidence>
<comment type="catalytic activity">
    <reaction evidence="1">
        <text>L-glutamyl-[protein] + S-adenosyl-L-methionine = [protein]-L-glutamate 5-O-methyl ester + S-adenosyl-L-homocysteine</text>
        <dbReference type="Rhea" id="RHEA:24452"/>
        <dbReference type="Rhea" id="RHEA-COMP:10208"/>
        <dbReference type="Rhea" id="RHEA-COMP:10311"/>
        <dbReference type="ChEBI" id="CHEBI:29973"/>
        <dbReference type="ChEBI" id="CHEBI:57856"/>
        <dbReference type="ChEBI" id="CHEBI:59789"/>
        <dbReference type="ChEBI" id="CHEBI:82795"/>
        <dbReference type="EC" id="2.1.1.80"/>
    </reaction>
</comment>
<evidence type="ECO:0000256" key="3">
    <source>
        <dbReference type="ARBA" id="ARBA00022603"/>
    </source>
</evidence>
<dbReference type="Gene3D" id="3.40.50.150">
    <property type="entry name" value="Vaccinia Virus protein VP39"/>
    <property type="match status" value="1"/>
</dbReference>
<proteinExistence type="predicted"/>
<dbReference type="CDD" id="cd02440">
    <property type="entry name" value="AdoMet_MTases"/>
    <property type="match status" value="1"/>
</dbReference>
<dbReference type="EC" id="2.1.1.80" evidence="2"/>
<dbReference type="PANTHER" id="PTHR24422:SF19">
    <property type="entry name" value="CHEMOTAXIS PROTEIN METHYLTRANSFERASE"/>
    <property type="match status" value="1"/>
</dbReference>
<evidence type="ECO:0000313" key="7">
    <source>
        <dbReference type="EMBL" id="UXI66654.1"/>
    </source>
</evidence>
<dbReference type="SUPFAM" id="SSF48452">
    <property type="entry name" value="TPR-like"/>
    <property type="match status" value="1"/>
</dbReference>
<evidence type="ECO:0000256" key="4">
    <source>
        <dbReference type="ARBA" id="ARBA00022679"/>
    </source>
</evidence>
<dbReference type="InterPro" id="IPR022642">
    <property type="entry name" value="CheR_C"/>
</dbReference>
<protein>
    <recommendedName>
        <fullName evidence="2">protein-glutamate O-methyltransferase</fullName>
        <ecNumber evidence="2">2.1.1.80</ecNumber>
    </recommendedName>
</protein>
<gene>
    <name evidence="7" type="ORF">N4264_18115</name>
</gene>
<sequence>MKVLADPGEAQRLRAIVERDLGLLFEESKMGLLDAVLQRRARAAGCSVTDYLDQLERISPRDETLALAQELTVSETYFFRHVEQFQAFVGQVLPDRMHWRGSGRRLSLLSAGCASGEEPYTLAMHVKSVVPEPEWQVSILGVDINPHSLAKARQGRYSAWALRSMAPADRQRWFRKDGSEFVLDDRVRNAVRFDQRNLVAENPDLWRDGEYDVIFCRNVLMYFSPEQAQELIARLTRALAPGGYLFLGHAETLRGLSQDFHLHHTHDTFYYQRREREAESTPPSPYAAREFIAPATEPPETWMDAIGQASERIRRLTDEIPAAAAPPPFSPRLALAAPLAMLGQERYADALELINSLVPDARSDPDVRLLQAVLLAHAGQWPAAEAASARLLEQDDLNAGAHYVLALCAEAAGDLSRACGSLEVAAYLDPTFAMPRLHRGLIARRMRDGETARRELTRALGLLQHEDGTRLLLFGGGFNRNALVTLCRSELDALPGAAA</sequence>
<dbReference type="PROSITE" id="PS50123">
    <property type="entry name" value="CHER"/>
    <property type="match status" value="1"/>
</dbReference>
<feature type="domain" description="CheR-type methyltransferase" evidence="6">
    <location>
        <begin position="1"/>
        <end position="275"/>
    </location>
</feature>
<dbReference type="InterPro" id="IPR000780">
    <property type="entry name" value="CheR_MeTrfase"/>
</dbReference>